<reference evidence="2 3" key="1">
    <citation type="submission" date="2018-02" db="EMBL/GenBank/DDBJ databases">
        <title>The genomes of Aspergillus section Nigri reveals drivers in fungal speciation.</title>
        <authorList>
            <consortium name="DOE Joint Genome Institute"/>
            <person name="Vesth T.C."/>
            <person name="Nybo J."/>
            <person name="Theobald S."/>
            <person name="Brandl J."/>
            <person name="Frisvad J.C."/>
            <person name="Nielsen K.F."/>
            <person name="Lyhne E.K."/>
            <person name="Kogle M.E."/>
            <person name="Kuo A."/>
            <person name="Riley R."/>
            <person name="Clum A."/>
            <person name="Nolan M."/>
            <person name="Lipzen A."/>
            <person name="Salamov A."/>
            <person name="Henrissat B."/>
            <person name="Wiebenga A."/>
            <person name="De vries R.P."/>
            <person name="Grigoriev I.V."/>
            <person name="Mortensen U.H."/>
            <person name="Andersen M.R."/>
            <person name="Baker S.E."/>
        </authorList>
    </citation>
    <scope>NUCLEOTIDE SEQUENCE [LARGE SCALE GENOMIC DNA]</scope>
    <source>
        <strain evidence="2 3">CBS 707.79</strain>
    </source>
</reference>
<name>A0A319D071_9EURO</name>
<keyword evidence="3" id="KW-1185">Reference proteome</keyword>
<evidence type="ECO:0000256" key="1">
    <source>
        <dbReference type="SAM" id="MobiDB-lite"/>
    </source>
</evidence>
<dbReference type="Proteomes" id="UP000247810">
    <property type="component" value="Unassembled WGS sequence"/>
</dbReference>
<dbReference type="EMBL" id="KZ825984">
    <property type="protein sequence ID" value="PYH90399.1"/>
    <property type="molecule type" value="Genomic_DNA"/>
</dbReference>
<organism evidence="2 3">
    <name type="scientific">Aspergillus ellipticus CBS 707.79</name>
    <dbReference type="NCBI Taxonomy" id="1448320"/>
    <lineage>
        <taxon>Eukaryota</taxon>
        <taxon>Fungi</taxon>
        <taxon>Dikarya</taxon>
        <taxon>Ascomycota</taxon>
        <taxon>Pezizomycotina</taxon>
        <taxon>Eurotiomycetes</taxon>
        <taxon>Eurotiomycetidae</taxon>
        <taxon>Eurotiales</taxon>
        <taxon>Aspergillaceae</taxon>
        <taxon>Aspergillus</taxon>
        <taxon>Aspergillus subgen. Circumdati</taxon>
    </lineage>
</organism>
<accession>A0A319D071</accession>
<evidence type="ECO:0000313" key="2">
    <source>
        <dbReference type="EMBL" id="PYH90399.1"/>
    </source>
</evidence>
<sequence length="110" mass="12661">MDAPKFLVRRHNFILFFRFLGLRTREGNLLIFILLLLKPPLSPSHPTQPTGLITRFGRVVFSRAGSRARTLSVDRWGRIDEERAPSSRARGSGISPRRREQKARTTYSVQ</sequence>
<proteinExistence type="predicted"/>
<dbReference type="AlphaFoldDB" id="A0A319D071"/>
<evidence type="ECO:0000313" key="3">
    <source>
        <dbReference type="Proteomes" id="UP000247810"/>
    </source>
</evidence>
<protein>
    <submittedName>
        <fullName evidence="2">Uncharacterized protein</fullName>
    </submittedName>
</protein>
<dbReference type="VEuPathDB" id="FungiDB:BO71DRAFT_76129"/>
<feature type="region of interest" description="Disordered" evidence="1">
    <location>
        <begin position="82"/>
        <end position="110"/>
    </location>
</feature>
<gene>
    <name evidence="2" type="ORF">BO71DRAFT_76129</name>
</gene>